<feature type="region of interest" description="Disordered" evidence="1">
    <location>
        <begin position="1"/>
        <end position="84"/>
    </location>
</feature>
<dbReference type="Gene3D" id="1.25.40.990">
    <property type="match status" value="1"/>
</dbReference>
<dbReference type="Pfam" id="PF03399">
    <property type="entry name" value="SAC3_GANP"/>
    <property type="match status" value="1"/>
</dbReference>
<gene>
    <name evidence="3" type="ORF">fugu_006282</name>
</gene>
<dbReference type="AlphaFoldDB" id="A0A4Z2B6Q6"/>
<dbReference type="InterPro" id="IPR005062">
    <property type="entry name" value="SAC3/GANP/THP3_conserved"/>
</dbReference>
<dbReference type="Proteomes" id="UP000516260">
    <property type="component" value="Chromosome 6"/>
</dbReference>
<comment type="caution">
    <text evidence="3">The sequence shown here is derived from an EMBL/GenBank/DDBJ whole genome shotgun (WGS) entry which is preliminary data.</text>
</comment>
<dbReference type="InterPro" id="IPR045107">
    <property type="entry name" value="SAC3/GANP/THP3"/>
</dbReference>
<protein>
    <recommendedName>
        <fullName evidence="2">SAC3/GANP/THP3 conserved domain-containing protein</fullName>
    </recommendedName>
</protein>
<dbReference type="GO" id="GO:0005819">
    <property type="term" value="C:spindle"/>
    <property type="evidence" value="ECO:0007669"/>
    <property type="project" value="TreeGrafter"/>
</dbReference>
<evidence type="ECO:0000313" key="4">
    <source>
        <dbReference type="Proteomes" id="UP000516260"/>
    </source>
</evidence>
<feature type="compositionally biased region" description="Polar residues" evidence="1">
    <location>
        <begin position="37"/>
        <end position="46"/>
    </location>
</feature>
<evidence type="ECO:0000256" key="1">
    <source>
        <dbReference type="SAM" id="MobiDB-lite"/>
    </source>
</evidence>
<dbReference type="GO" id="GO:0005634">
    <property type="term" value="C:nucleus"/>
    <property type="evidence" value="ECO:0007669"/>
    <property type="project" value="TreeGrafter"/>
</dbReference>
<evidence type="ECO:0000259" key="2">
    <source>
        <dbReference type="Pfam" id="PF03399"/>
    </source>
</evidence>
<evidence type="ECO:0000313" key="3">
    <source>
        <dbReference type="EMBL" id="TNM88061.1"/>
    </source>
</evidence>
<feature type="domain" description="SAC3/GANP/THP3 conserved" evidence="2">
    <location>
        <begin position="399"/>
        <end position="687"/>
    </location>
</feature>
<reference evidence="3 4" key="1">
    <citation type="submission" date="2019-04" db="EMBL/GenBank/DDBJ databases">
        <title>The sequence and de novo assembly of Takifugu bimaculatus genome using PacBio and Hi-C technologies.</title>
        <authorList>
            <person name="Xu P."/>
            <person name="Liu B."/>
            <person name="Zhou Z."/>
        </authorList>
    </citation>
    <scope>NUCLEOTIDE SEQUENCE [LARGE SCALE GENOMIC DNA]</scope>
    <source>
        <strain evidence="3">TB-2018</strain>
        <tissue evidence="3">Muscle</tissue>
    </source>
</reference>
<sequence>MDRQQQQTESIVYCRKRDGRGQKSDGKNVIEREEPNFRSNSLTNESIAVPPKPSSPKPSGIRSKVSTPPKPKFGTPPKRSLAPHALGASTLPHETELSMIGKSVLQSTFSDGHCFGPDFDISVIKDKTDHEHVAEPERNPENDKKLIEMQTFLLAYLTAKMESNTAKLKAEAEARILQEMEEEHALHNEVQEKKRQYLLMEKERTINEMLDLQVAVLTPVADAAKEFTKEYISFATAVDTTRHELPVKNFYIDGDRREFLDKAETCLKESEKLLLECTEGAHEDSSTSLECLRDIKIMSKNISQELSGTFSELLELSSLVCRHTVHLQQSIEEEQLGLARIQELYCNKRSNSQRRDAPVGREQINREQWRCQTKSRLKEVKEDEPRPLETAPKGSCLTMCSVGELRERERQKRLHRFEMMPGTERDRLPRGDPLRAVKEYTRPAAGKDSTNPAELRPAEVLLKTVCYLIDDIAASSRPHPWTEVYSFVFDRLRGVKQDMIIQRISGLNCVAILERMVRFLIYSSYRLCGEPPHLYNPCINDTHLQENLTWLLDCYAREKGPYPNQEEFYALGLLYNLGLVRPAQHILELPKGLRSSPTITLALSINRAFLERNPVCVLRLAQRLDFLQSCALHRHLVACRRDLLLIYSHGYNSRNCRFPLDRLAQLLCLDASHAAQLCRAYGLEVTQDSQVVFCKTAFAEPEKGNLLCKQYHSIVADKQKDLAIENIIHGCT</sequence>
<keyword evidence="4" id="KW-1185">Reference proteome</keyword>
<dbReference type="GO" id="GO:0051225">
    <property type="term" value="P:spindle assembly"/>
    <property type="evidence" value="ECO:0007669"/>
    <property type="project" value="TreeGrafter"/>
</dbReference>
<dbReference type="GO" id="GO:0005813">
    <property type="term" value="C:centrosome"/>
    <property type="evidence" value="ECO:0007669"/>
    <property type="project" value="TreeGrafter"/>
</dbReference>
<name>A0A4Z2B6Q6_9TELE</name>
<dbReference type="PANTHER" id="PTHR12436:SF38">
    <property type="entry name" value="SAC3 DOMAIN-CONTAINING PROTEIN 1"/>
    <property type="match status" value="1"/>
</dbReference>
<proteinExistence type="predicted"/>
<dbReference type="FunFam" id="1.25.40.990:FF:000016">
    <property type="entry name" value="Si:zfos-452g4.1"/>
    <property type="match status" value="1"/>
</dbReference>
<feature type="compositionally biased region" description="Basic and acidic residues" evidence="1">
    <location>
        <begin position="15"/>
        <end position="36"/>
    </location>
</feature>
<dbReference type="EMBL" id="SWLE01000019">
    <property type="protein sequence ID" value="TNM88061.1"/>
    <property type="molecule type" value="Genomic_DNA"/>
</dbReference>
<dbReference type="PANTHER" id="PTHR12436">
    <property type="entry name" value="80 KDA MCM3-ASSOCIATED PROTEIN"/>
    <property type="match status" value="1"/>
</dbReference>
<feature type="compositionally biased region" description="Polar residues" evidence="1">
    <location>
        <begin position="1"/>
        <end position="10"/>
    </location>
</feature>
<dbReference type="GO" id="GO:0051298">
    <property type="term" value="P:centrosome duplication"/>
    <property type="evidence" value="ECO:0007669"/>
    <property type="project" value="TreeGrafter"/>
</dbReference>
<accession>A0A4Z2B6Q6</accession>
<organism evidence="3 4">
    <name type="scientific">Takifugu bimaculatus</name>
    <dbReference type="NCBI Taxonomy" id="433685"/>
    <lineage>
        <taxon>Eukaryota</taxon>
        <taxon>Metazoa</taxon>
        <taxon>Chordata</taxon>
        <taxon>Craniata</taxon>
        <taxon>Vertebrata</taxon>
        <taxon>Euteleostomi</taxon>
        <taxon>Actinopterygii</taxon>
        <taxon>Neopterygii</taxon>
        <taxon>Teleostei</taxon>
        <taxon>Neoteleostei</taxon>
        <taxon>Acanthomorphata</taxon>
        <taxon>Eupercaria</taxon>
        <taxon>Tetraodontiformes</taxon>
        <taxon>Tetradontoidea</taxon>
        <taxon>Tetraodontidae</taxon>
        <taxon>Takifugu</taxon>
    </lineage>
</organism>